<evidence type="ECO:0000256" key="7">
    <source>
        <dbReference type="ARBA" id="ARBA00023291"/>
    </source>
</evidence>
<feature type="region of interest" description="Disordered" evidence="9">
    <location>
        <begin position="1"/>
        <end position="21"/>
    </location>
</feature>
<dbReference type="InterPro" id="IPR001080">
    <property type="entry name" value="3Fe4S_ferredoxin"/>
</dbReference>
<gene>
    <name evidence="10" type="ORF">FHS22_003600</name>
</gene>
<dbReference type="Gene3D" id="3.30.70.20">
    <property type="match status" value="1"/>
</dbReference>
<dbReference type="PANTHER" id="PTHR36923:SF3">
    <property type="entry name" value="FERREDOXIN"/>
    <property type="match status" value="1"/>
</dbReference>
<evidence type="ECO:0000256" key="5">
    <source>
        <dbReference type="ARBA" id="ARBA00023004"/>
    </source>
</evidence>
<accession>A0A841DAB0</accession>
<protein>
    <recommendedName>
        <fullName evidence="8">Ferredoxin</fullName>
    </recommendedName>
</protein>
<dbReference type="RefSeq" id="WP_338047796.1">
    <property type="nucleotide sequence ID" value="NZ_BAAAWZ010000001.1"/>
</dbReference>
<evidence type="ECO:0000313" key="10">
    <source>
        <dbReference type="EMBL" id="MBB5964316.1"/>
    </source>
</evidence>
<dbReference type="GO" id="GO:0051538">
    <property type="term" value="F:3 iron, 4 sulfur cluster binding"/>
    <property type="evidence" value="ECO:0007669"/>
    <property type="project" value="UniProtKB-KW"/>
</dbReference>
<dbReference type="Proteomes" id="UP000562352">
    <property type="component" value="Unassembled WGS sequence"/>
</dbReference>
<dbReference type="GO" id="GO:0005506">
    <property type="term" value="F:iron ion binding"/>
    <property type="evidence" value="ECO:0007669"/>
    <property type="project" value="UniProtKB-UniRule"/>
</dbReference>
<evidence type="ECO:0000256" key="4">
    <source>
        <dbReference type="ARBA" id="ARBA00022982"/>
    </source>
</evidence>
<keyword evidence="4 8" id="KW-0249">Electron transport</keyword>
<organism evidence="10 11">
    <name type="scientific">Planomonospora venezuelensis</name>
    <dbReference type="NCBI Taxonomy" id="1999"/>
    <lineage>
        <taxon>Bacteria</taxon>
        <taxon>Bacillati</taxon>
        <taxon>Actinomycetota</taxon>
        <taxon>Actinomycetes</taxon>
        <taxon>Streptosporangiales</taxon>
        <taxon>Streptosporangiaceae</taxon>
        <taxon>Planomonospora</taxon>
    </lineage>
</organism>
<keyword evidence="11" id="KW-1185">Reference proteome</keyword>
<keyword evidence="6 8" id="KW-0411">Iron-sulfur</keyword>
<sequence length="87" mass="8773">MSAVDVPGETAAGAPAEATADAGVTGVTVDRESCCGAGQCVLAAPAVFAQSEEDGLVVLLDPNPPAELRDAVRRAQSYCPSRSVTVR</sequence>
<dbReference type="AlphaFoldDB" id="A0A841DAB0"/>
<keyword evidence="2 8" id="KW-0813">Transport</keyword>
<keyword evidence="7" id="KW-0003">3Fe-4S</keyword>
<dbReference type="PRINTS" id="PR00352">
    <property type="entry name" value="3FE4SFRDOXIN"/>
</dbReference>
<evidence type="ECO:0000313" key="11">
    <source>
        <dbReference type="Proteomes" id="UP000562352"/>
    </source>
</evidence>
<name>A0A841DAB0_PLAVE</name>
<dbReference type="InterPro" id="IPR051269">
    <property type="entry name" value="Fe-S_cluster_ET"/>
</dbReference>
<evidence type="ECO:0000256" key="1">
    <source>
        <dbReference type="ARBA" id="ARBA00001927"/>
    </source>
</evidence>
<proteinExistence type="predicted"/>
<keyword evidence="3 8" id="KW-0479">Metal-binding</keyword>
<evidence type="ECO:0000256" key="6">
    <source>
        <dbReference type="ARBA" id="ARBA00023014"/>
    </source>
</evidence>
<evidence type="ECO:0000256" key="9">
    <source>
        <dbReference type="SAM" id="MobiDB-lite"/>
    </source>
</evidence>
<evidence type="ECO:0000256" key="2">
    <source>
        <dbReference type="ARBA" id="ARBA00022448"/>
    </source>
</evidence>
<dbReference type="PANTHER" id="PTHR36923">
    <property type="entry name" value="FERREDOXIN"/>
    <property type="match status" value="1"/>
</dbReference>
<dbReference type="SUPFAM" id="SSF54862">
    <property type="entry name" value="4Fe-4S ferredoxins"/>
    <property type="match status" value="1"/>
</dbReference>
<feature type="compositionally biased region" description="Low complexity" evidence="9">
    <location>
        <begin position="7"/>
        <end position="20"/>
    </location>
</feature>
<keyword evidence="5 8" id="KW-0408">Iron</keyword>
<evidence type="ECO:0000256" key="8">
    <source>
        <dbReference type="RuleBase" id="RU368020"/>
    </source>
</evidence>
<comment type="cofactor">
    <cofactor evidence="1">
        <name>[3Fe-4S] cluster</name>
        <dbReference type="ChEBI" id="CHEBI:21137"/>
    </cofactor>
</comment>
<dbReference type="Pfam" id="PF13370">
    <property type="entry name" value="Fer4_13"/>
    <property type="match status" value="1"/>
</dbReference>
<comment type="function">
    <text evidence="8">Ferredoxins are iron-sulfur proteins that transfer electrons in a wide variety of metabolic reactions.</text>
</comment>
<evidence type="ECO:0000256" key="3">
    <source>
        <dbReference type="ARBA" id="ARBA00022723"/>
    </source>
</evidence>
<reference evidence="10 11" key="1">
    <citation type="submission" date="2020-08" db="EMBL/GenBank/DDBJ databases">
        <title>Genomic Encyclopedia of Type Strains, Phase III (KMG-III): the genomes of soil and plant-associated and newly described type strains.</title>
        <authorList>
            <person name="Whitman W."/>
        </authorList>
    </citation>
    <scope>NUCLEOTIDE SEQUENCE [LARGE SCALE GENOMIC DNA]</scope>
    <source>
        <strain evidence="10 11">CECT 3303</strain>
    </source>
</reference>
<dbReference type="GO" id="GO:0009055">
    <property type="term" value="F:electron transfer activity"/>
    <property type="evidence" value="ECO:0007669"/>
    <property type="project" value="UniProtKB-UniRule"/>
</dbReference>
<comment type="caution">
    <text evidence="10">The sequence shown here is derived from an EMBL/GenBank/DDBJ whole genome shotgun (WGS) entry which is preliminary data.</text>
</comment>
<dbReference type="EMBL" id="JACHJJ010000011">
    <property type="protein sequence ID" value="MBB5964316.1"/>
    <property type="molecule type" value="Genomic_DNA"/>
</dbReference>